<dbReference type="NCBIfam" id="TIGR03826">
    <property type="entry name" value="YvyF"/>
    <property type="match status" value="1"/>
</dbReference>
<name>A0A165Z9M9_9BACI</name>
<evidence type="ECO:0008006" key="3">
    <source>
        <dbReference type="Google" id="ProtNLM"/>
    </source>
</evidence>
<dbReference type="InterPro" id="IPR022258">
    <property type="entry name" value="Flagellar_operon_YvyF"/>
</dbReference>
<proteinExistence type="predicted"/>
<dbReference type="OrthoDB" id="1739831at2"/>
<gene>
    <name evidence="1" type="ORF">AZI98_00295</name>
</gene>
<dbReference type="STRING" id="33936.AZI98_00295"/>
<protein>
    <recommendedName>
        <fullName evidence="3">Flagellar protein</fullName>
    </recommendedName>
</protein>
<keyword evidence="2" id="KW-1185">Reference proteome</keyword>
<organism evidence="1 2">
    <name type="scientific">Aeribacillus pallidus</name>
    <dbReference type="NCBI Taxonomy" id="33936"/>
    <lineage>
        <taxon>Bacteria</taxon>
        <taxon>Bacillati</taxon>
        <taxon>Bacillota</taxon>
        <taxon>Bacilli</taxon>
        <taxon>Bacillales</taxon>
        <taxon>Bacillaceae</taxon>
        <taxon>Aeribacillus</taxon>
    </lineage>
</organism>
<dbReference type="Proteomes" id="UP000076476">
    <property type="component" value="Unassembled WGS sequence"/>
</dbReference>
<dbReference type="RefSeq" id="WP_063386298.1">
    <property type="nucleotide sequence ID" value="NZ_LVHY01000011.1"/>
</dbReference>
<evidence type="ECO:0000313" key="2">
    <source>
        <dbReference type="Proteomes" id="UP000076476"/>
    </source>
</evidence>
<evidence type="ECO:0000313" key="1">
    <source>
        <dbReference type="EMBL" id="KZN98018.1"/>
    </source>
</evidence>
<dbReference type="EMBL" id="LWBR01000001">
    <property type="protein sequence ID" value="KZN98018.1"/>
    <property type="molecule type" value="Genomic_DNA"/>
</dbReference>
<sequence length="140" mass="16501">MGELANCPKCGSLFVKTRLRSICDACYQEEEKAFETVYNFLRKKENRRSTITEVVEKTGVEEDLILKFIHQGRIQLANFPNLGYPCSRCGKFIREGKLCVSCKKEIQSQIEQMEREEQFQEEKEKMQTYYAIQPKNNEKR</sequence>
<accession>A0A164BNS8</accession>
<accession>A0A165Z9M9</accession>
<dbReference type="AlphaFoldDB" id="A0A165Z9M9"/>
<comment type="caution">
    <text evidence="1">The sequence shown here is derived from an EMBL/GenBank/DDBJ whole genome shotgun (WGS) entry which is preliminary data.</text>
</comment>
<reference evidence="1 2" key="1">
    <citation type="submission" date="2016-04" db="EMBL/GenBank/DDBJ databases">
        <title>Draft genome sequence of Aeribacillus pallidus 8m3 from petroleum reservoir.</title>
        <authorList>
            <person name="Poltaraus A.B."/>
            <person name="Nazina T.N."/>
            <person name="Tourova T.P."/>
            <person name="Malakho S.M."/>
            <person name="Korshunova A.V."/>
            <person name="Sokolova D.S."/>
        </authorList>
    </citation>
    <scope>NUCLEOTIDE SEQUENCE [LARGE SCALE GENOMIC DNA]</scope>
    <source>
        <strain evidence="1 2">8m3</strain>
    </source>
</reference>
<dbReference type="GeneID" id="301124864"/>